<proteinExistence type="predicted"/>
<evidence type="ECO:0000313" key="1">
    <source>
        <dbReference type="EMBL" id="MFB9207388.1"/>
    </source>
</evidence>
<protein>
    <submittedName>
        <fullName evidence="1">Uncharacterized protein</fullName>
    </submittedName>
</protein>
<dbReference type="Proteomes" id="UP001589647">
    <property type="component" value="Unassembled WGS sequence"/>
</dbReference>
<organism evidence="1 2">
    <name type="scientific">Nonomuraea spiralis</name>
    <dbReference type="NCBI Taxonomy" id="46182"/>
    <lineage>
        <taxon>Bacteria</taxon>
        <taxon>Bacillati</taxon>
        <taxon>Actinomycetota</taxon>
        <taxon>Actinomycetes</taxon>
        <taxon>Streptosporangiales</taxon>
        <taxon>Streptosporangiaceae</taxon>
        <taxon>Nonomuraea</taxon>
    </lineage>
</organism>
<evidence type="ECO:0000313" key="2">
    <source>
        <dbReference type="Proteomes" id="UP001589647"/>
    </source>
</evidence>
<accession>A0ABV5ISB2</accession>
<dbReference type="EMBL" id="JBHMEI010000051">
    <property type="protein sequence ID" value="MFB9207388.1"/>
    <property type="molecule type" value="Genomic_DNA"/>
</dbReference>
<comment type="caution">
    <text evidence="1">The sequence shown here is derived from an EMBL/GenBank/DDBJ whole genome shotgun (WGS) entry which is preliminary data.</text>
</comment>
<name>A0ABV5ISB2_9ACTN</name>
<sequence length="216" mass="23696">MTDRRRPGMVARRHFEAMVFCYPAEELRTGDVAVLGSNEHGDWSAHLLPWEECQPKLAAFCEKVGLPDTPAGFVAHLKDAHLSAAAQLDAGYLDNADLVIDEGGVPTLKRRRGKGSDAEAGRLAAEIERRMPERSLLSVVARTAHWLSWYRRFGPASGSDPKIKDKLGRYSPTVFTGGINIGPYEAAKHVATAPRWTPTWRCSPGSSHAGCGKRYT</sequence>
<gene>
    <name evidence="1" type="ORF">ACFFV7_39810</name>
</gene>
<reference evidence="1 2" key="1">
    <citation type="submission" date="2024-09" db="EMBL/GenBank/DDBJ databases">
        <authorList>
            <person name="Sun Q."/>
            <person name="Mori K."/>
        </authorList>
    </citation>
    <scope>NUCLEOTIDE SEQUENCE [LARGE SCALE GENOMIC DNA]</scope>
    <source>
        <strain evidence="1 2">CCM 3426</strain>
    </source>
</reference>
<dbReference type="RefSeq" id="WP_229825273.1">
    <property type="nucleotide sequence ID" value="NZ_BMRC01000062.1"/>
</dbReference>
<keyword evidence="2" id="KW-1185">Reference proteome</keyword>